<accession>A0A819JG51</accession>
<dbReference type="AlphaFoldDB" id="A0A819JG51"/>
<proteinExistence type="predicted"/>
<gene>
    <name evidence="3" type="ORF">JBS370_LOCUS22528</name>
    <name evidence="2" type="ORF">ZHD862_LOCUS14382</name>
</gene>
<evidence type="ECO:0000313" key="2">
    <source>
        <dbReference type="EMBL" id="CAF1037661.1"/>
    </source>
</evidence>
<dbReference type="EMBL" id="CAJOBD010003161">
    <property type="protein sequence ID" value="CAF3932344.1"/>
    <property type="molecule type" value="Genomic_DNA"/>
</dbReference>
<dbReference type="Proteomes" id="UP000663836">
    <property type="component" value="Unassembled WGS sequence"/>
</dbReference>
<dbReference type="Proteomes" id="UP000663864">
    <property type="component" value="Unassembled WGS sequence"/>
</dbReference>
<reference evidence="3" key="1">
    <citation type="submission" date="2021-02" db="EMBL/GenBank/DDBJ databases">
        <authorList>
            <person name="Nowell W R."/>
        </authorList>
    </citation>
    <scope>NUCLEOTIDE SEQUENCE</scope>
</reference>
<evidence type="ECO:0000313" key="4">
    <source>
        <dbReference type="Proteomes" id="UP000663836"/>
    </source>
</evidence>
<sequence length="790" mass="86972">MKNIKFDSLTTAENGRSGENDNLTCVVDCGSDGGYSSKPINILTDCISSSSSLGMMTSERKSNITLSAGAHFSIAYQGSAWRALGSPAKSGLDWSIVCSIDLRKRSDGFINTPPVATVVSPQYVIVNRTTQIKIPTSDANAGDDVRCRWSVYQQGYRRRRREDQNEIDMYYKRDLIDDEIVQLRRRRRRETKGCDDDDCKSRCKKDCKCSCNICKGTTCSGDKCKPSEDQYYCPSTATTTKTTKITTTGLSTTSVSTTSETPGTKKSTSSFPARQAIDECGGICYPSSTPNRTTLSNCTVEFTGLVAGAWYAVAIQVEDFINSTSNQSMSSVPVQFLIYVLPTPQCSSIPEFTLSVDCLEAQIGVPMNFVLYATNDCDPEESRIADIVVSKSIPGMKAGNLTQASDQSYAWVIYTWTPQSNQYGPQQFCAIAFTSERVQSEEYCVVFDVLSGPACTTTTSTSTSTTTTTETTTSTTTSTSSTSSTTSTTTSTTSSSTTTSTSTSTTTSTSTSTTSTSTTTTSSSTTTSTTTSTTATTTTTGRAARRRRKKNSDNRGNQQRHNYFVFYDKHKGTIDLPKNRINQFTKNFNRISSIDQRDLLSNSLDITRDSLAAFTNNDQNQTNIRVSRVHQQDLPVQTGNSNIKVPQQEINDDVPINRQFSATVSRVKRDKNFQEHENTIQKKNSQNTDELNSANEYSNLTKTTQVHVIKLPRRSVASLEQTVRNDQTYRNLEPNIIRSRNFGSVSVTTANSNQLTLTNRSANKSTVVNDQTKRYRNVTVSKLEKKSAET</sequence>
<comment type="caution">
    <text evidence="3">The sequence shown here is derived from an EMBL/GenBank/DDBJ whole genome shotgun (WGS) entry which is preliminary data.</text>
</comment>
<organism evidence="3 4">
    <name type="scientific">Rotaria sordida</name>
    <dbReference type="NCBI Taxonomy" id="392033"/>
    <lineage>
        <taxon>Eukaryota</taxon>
        <taxon>Metazoa</taxon>
        <taxon>Spiralia</taxon>
        <taxon>Gnathifera</taxon>
        <taxon>Rotifera</taxon>
        <taxon>Eurotatoria</taxon>
        <taxon>Bdelloidea</taxon>
        <taxon>Philodinida</taxon>
        <taxon>Philodinidae</taxon>
        <taxon>Rotaria</taxon>
    </lineage>
</organism>
<evidence type="ECO:0000256" key="1">
    <source>
        <dbReference type="SAM" id="MobiDB-lite"/>
    </source>
</evidence>
<evidence type="ECO:0000313" key="3">
    <source>
        <dbReference type="EMBL" id="CAF3932344.1"/>
    </source>
</evidence>
<dbReference type="EMBL" id="CAJNOT010000622">
    <property type="protein sequence ID" value="CAF1037661.1"/>
    <property type="molecule type" value="Genomic_DNA"/>
</dbReference>
<feature type="compositionally biased region" description="Low complexity" evidence="1">
    <location>
        <begin position="456"/>
        <end position="540"/>
    </location>
</feature>
<name>A0A819JG51_9BILA</name>
<protein>
    <submittedName>
        <fullName evidence="3">Uncharacterized protein</fullName>
    </submittedName>
</protein>
<feature type="region of interest" description="Disordered" evidence="1">
    <location>
        <begin position="455"/>
        <end position="563"/>
    </location>
</feature>